<proteinExistence type="predicted"/>
<evidence type="ECO:0000313" key="3">
    <source>
        <dbReference type="Proteomes" id="UP000324748"/>
    </source>
</evidence>
<dbReference type="Proteomes" id="UP000324748">
    <property type="component" value="Unassembled WGS sequence"/>
</dbReference>
<dbReference type="AlphaFoldDB" id="A0A5B0LKU8"/>
<protein>
    <submittedName>
        <fullName evidence="2">Uncharacterized protein</fullName>
    </submittedName>
</protein>
<keyword evidence="1" id="KW-0472">Membrane</keyword>
<name>A0A5B0LKU8_PUCGR</name>
<comment type="caution">
    <text evidence="2">The sequence shown here is derived from an EMBL/GenBank/DDBJ whole genome shotgun (WGS) entry which is preliminary data.</text>
</comment>
<reference evidence="2 3" key="1">
    <citation type="submission" date="2019-05" db="EMBL/GenBank/DDBJ databases">
        <title>Emergence of the Ug99 lineage of the wheat stem rust pathogen through somatic hybridization.</title>
        <authorList>
            <person name="Li F."/>
            <person name="Upadhyaya N.M."/>
            <person name="Sperschneider J."/>
            <person name="Matny O."/>
            <person name="Nguyen-Phuc H."/>
            <person name="Mago R."/>
            <person name="Raley C."/>
            <person name="Miller M.E."/>
            <person name="Silverstein K.A.T."/>
            <person name="Henningsen E."/>
            <person name="Hirsch C.D."/>
            <person name="Visser B."/>
            <person name="Pretorius Z.A."/>
            <person name="Steffenson B.J."/>
            <person name="Schwessinger B."/>
            <person name="Dodds P.N."/>
            <person name="Figueroa M."/>
        </authorList>
    </citation>
    <scope>NUCLEOTIDE SEQUENCE [LARGE SCALE GENOMIC DNA]</scope>
    <source>
        <strain evidence="2">21-0</strain>
    </source>
</reference>
<evidence type="ECO:0000313" key="2">
    <source>
        <dbReference type="EMBL" id="KAA1064885.1"/>
    </source>
</evidence>
<accession>A0A5B0LKU8</accession>
<sequence length="108" mass="12558">MAREWNTQTSVLQHTHILPEISEIEIIPLCKEMVPTCLHSAHHECMTNMLENFANCPHCMKMLFGNKINQVMEIHDMAKSICDSNKKLYLYILGLSVFSLFLVLEKFF</sequence>
<dbReference type="SUPFAM" id="SSF57850">
    <property type="entry name" value="RING/U-box"/>
    <property type="match status" value="1"/>
</dbReference>
<evidence type="ECO:0000256" key="1">
    <source>
        <dbReference type="SAM" id="Phobius"/>
    </source>
</evidence>
<feature type="transmembrane region" description="Helical" evidence="1">
    <location>
        <begin position="88"/>
        <end position="104"/>
    </location>
</feature>
<dbReference type="InterPro" id="IPR013083">
    <property type="entry name" value="Znf_RING/FYVE/PHD"/>
</dbReference>
<dbReference type="EMBL" id="VSWC01000197">
    <property type="protein sequence ID" value="KAA1064885.1"/>
    <property type="molecule type" value="Genomic_DNA"/>
</dbReference>
<keyword evidence="1" id="KW-1133">Transmembrane helix</keyword>
<keyword evidence="3" id="KW-1185">Reference proteome</keyword>
<organism evidence="2 3">
    <name type="scientific">Puccinia graminis f. sp. tritici</name>
    <dbReference type="NCBI Taxonomy" id="56615"/>
    <lineage>
        <taxon>Eukaryota</taxon>
        <taxon>Fungi</taxon>
        <taxon>Dikarya</taxon>
        <taxon>Basidiomycota</taxon>
        <taxon>Pucciniomycotina</taxon>
        <taxon>Pucciniomycetes</taxon>
        <taxon>Pucciniales</taxon>
        <taxon>Pucciniaceae</taxon>
        <taxon>Puccinia</taxon>
    </lineage>
</organism>
<keyword evidence="1" id="KW-0812">Transmembrane</keyword>
<dbReference type="Gene3D" id="3.30.40.10">
    <property type="entry name" value="Zinc/RING finger domain, C3HC4 (zinc finger)"/>
    <property type="match status" value="1"/>
</dbReference>
<gene>
    <name evidence="2" type="ORF">PGT21_018450</name>
</gene>